<proteinExistence type="predicted"/>
<feature type="region of interest" description="Disordered" evidence="1">
    <location>
        <begin position="1"/>
        <end position="23"/>
    </location>
</feature>
<reference evidence="4 5" key="1">
    <citation type="journal article" date="2017" name="Int. J. Syst. Evol. Microbiol.">
        <title>Achromobacter aloeverae sp. nov., isolated from the root of Aloe vera (L.) Burm.f.</title>
        <authorList>
            <person name="Kuncharoen N."/>
            <person name="Muramatsu Y."/>
            <person name="Shibata C."/>
            <person name="Kamakura Y."/>
            <person name="Nakagawa Y."/>
            <person name="Tanasupawat S."/>
        </authorList>
    </citation>
    <scope>NUCLEOTIDE SEQUENCE [LARGE SCALE GENOMIC DNA]</scope>
    <source>
        <strain evidence="4 5">AVA-1</strain>
    </source>
</reference>
<evidence type="ECO:0000256" key="2">
    <source>
        <dbReference type="SAM" id="Phobius"/>
    </source>
</evidence>
<feature type="transmembrane region" description="Helical" evidence="2">
    <location>
        <begin position="29"/>
        <end position="54"/>
    </location>
</feature>
<feature type="domain" description="Putative Flp pilus-assembly TadG-like N-terminal" evidence="3">
    <location>
        <begin position="27"/>
        <end position="73"/>
    </location>
</feature>
<keyword evidence="2" id="KW-0472">Membrane</keyword>
<comment type="caution">
    <text evidence="4">The sequence shown here is derived from an EMBL/GenBank/DDBJ whole genome shotgun (WGS) entry which is preliminary data.</text>
</comment>
<evidence type="ECO:0000313" key="4">
    <source>
        <dbReference type="EMBL" id="RXN93212.1"/>
    </source>
</evidence>
<accession>A0A4Q1HQ61</accession>
<evidence type="ECO:0000313" key="5">
    <source>
        <dbReference type="Proteomes" id="UP000290849"/>
    </source>
</evidence>
<sequence>MSAFMSRLSPPRPHNPRTPRNPLRQRGSILVPAVFGLLVVVILLGGVQLGYLFYVQRDMQKAADLAALSGAQALGKGGAVGCAAATATATAAAQANAVGSLAAADILANCWRWDPVNNTADPRHLAAPGPGQGYNAVMVTINRTLPALVPFMGSRTMGVQSVAARPGEPVAAFSLGTTLAATRPGTLVNLLSAVGLDIDGTTLVGYDAGLASAQITPAGLLNALGIRFATDITVGELNSLLALNTVSLNDLLDAVVTVAGQGGLAAANVTLVNAIKSQVNLDALNVTLGSTAAGRGTSLFARIVAPDGASALNTSINALDLIATAIGVATGGNAARNGLTVNLAGVNVTTKVGVVEPAQIAIGGVGATAYSAQVRVFLQVTTPPINLLNGLLTFNVDLPIVVDLVAGQGTLTDLCSTQDSAGHDLATIAVTTSVLDTCIGDLSAGSAFSSAQRCSVGLQGKKLLSLTVAGANLLTVNNKIALSPVSNGPTPATLYAGQTSTVSLSSLPLGTATRQVSDALLAALLGDVAQQGAGTQPAMVGASLAQDLWNQAKQGNSCNPGAGGNAGYQCRNTLWKTAVQLSQNASSNLGGFINKQPNTGLLTGVSNLLAGLVGTLGDVLKGIVGLLFPTNQCATVTGLGLFYGGTESGCVNEIAKTYTGTPNSGSTLSNALLGVLGPLFNVLQPVLDSIGDAVLGVINNTVGLDLNRVDVKLMSLQCNGKGVQLVF</sequence>
<dbReference type="Proteomes" id="UP000290849">
    <property type="component" value="Unassembled WGS sequence"/>
</dbReference>
<gene>
    <name evidence="4" type="ORF">C7R54_05780</name>
</gene>
<organism evidence="4 5">
    <name type="scientific">Achromobacter aloeverae</name>
    <dbReference type="NCBI Taxonomy" id="1750518"/>
    <lineage>
        <taxon>Bacteria</taxon>
        <taxon>Pseudomonadati</taxon>
        <taxon>Pseudomonadota</taxon>
        <taxon>Betaproteobacteria</taxon>
        <taxon>Burkholderiales</taxon>
        <taxon>Alcaligenaceae</taxon>
        <taxon>Achromobacter</taxon>
    </lineage>
</organism>
<dbReference type="Pfam" id="PF13400">
    <property type="entry name" value="Tad"/>
    <property type="match status" value="1"/>
</dbReference>
<keyword evidence="2" id="KW-1133">Transmembrane helix</keyword>
<evidence type="ECO:0000259" key="3">
    <source>
        <dbReference type="Pfam" id="PF13400"/>
    </source>
</evidence>
<evidence type="ECO:0000256" key="1">
    <source>
        <dbReference type="SAM" id="MobiDB-lite"/>
    </source>
</evidence>
<protein>
    <recommendedName>
        <fullName evidence="3">Putative Flp pilus-assembly TadG-like N-terminal domain-containing protein</fullName>
    </recommendedName>
</protein>
<dbReference type="EMBL" id="PYAL01000001">
    <property type="protein sequence ID" value="RXN93212.1"/>
    <property type="molecule type" value="Genomic_DNA"/>
</dbReference>
<keyword evidence="5" id="KW-1185">Reference proteome</keyword>
<dbReference type="AlphaFoldDB" id="A0A4Q1HQ61"/>
<dbReference type="InterPro" id="IPR028087">
    <property type="entry name" value="Tad_N"/>
</dbReference>
<keyword evidence="2" id="KW-0812">Transmembrane</keyword>
<name>A0A4Q1HQ61_9BURK</name>